<dbReference type="Gene3D" id="3.90.550.10">
    <property type="entry name" value="Spore Coat Polysaccharide Biosynthesis Protein SpsA, Chain A"/>
    <property type="match status" value="1"/>
</dbReference>
<keyword evidence="6" id="KW-1185">Reference proteome</keyword>
<proteinExistence type="inferred from homology"/>
<dbReference type="Pfam" id="PF00535">
    <property type="entry name" value="Glycos_transf_2"/>
    <property type="match status" value="1"/>
</dbReference>
<dbReference type="GO" id="GO:0016757">
    <property type="term" value="F:glycosyltransferase activity"/>
    <property type="evidence" value="ECO:0007669"/>
    <property type="project" value="UniProtKB-KW"/>
</dbReference>
<dbReference type="Proteomes" id="UP000484076">
    <property type="component" value="Unassembled WGS sequence"/>
</dbReference>
<accession>A0A8X8H0E9</accession>
<evidence type="ECO:0000313" key="5">
    <source>
        <dbReference type="EMBL" id="NUB46527.1"/>
    </source>
</evidence>
<gene>
    <name evidence="5" type="ORF">GEU84_019210</name>
</gene>
<evidence type="ECO:0000256" key="1">
    <source>
        <dbReference type="ARBA" id="ARBA00006739"/>
    </source>
</evidence>
<protein>
    <submittedName>
        <fullName evidence="5">Glycosyltransferase</fullName>
    </submittedName>
</protein>
<feature type="domain" description="Glycosyltransferase 2-like" evidence="4">
    <location>
        <begin position="9"/>
        <end position="131"/>
    </location>
</feature>
<dbReference type="AlphaFoldDB" id="A0A8X8H0E9"/>
<dbReference type="InterPro" id="IPR001173">
    <property type="entry name" value="Glyco_trans_2-like"/>
</dbReference>
<comment type="similarity">
    <text evidence="1">Belongs to the glycosyltransferase 2 family.</text>
</comment>
<dbReference type="InterPro" id="IPR029044">
    <property type="entry name" value="Nucleotide-diphossugar_trans"/>
</dbReference>
<keyword evidence="2" id="KW-0328">Glycosyltransferase</keyword>
<dbReference type="PANTHER" id="PTHR43685:SF5">
    <property type="entry name" value="GLYCOSYLTRANSFERASE EPSE-RELATED"/>
    <property type="match status" value="1"/>
</dbReference>
<organism evidence="5 6">
    <name type="scientific">Fertoeibacter niger</name>
    <dbReference type="NCBI Taxonomy" id="2656921"/>
    <lineage>
        <taxon>Bacteria</taxon>
        <taxon>Pseudomonadati</taxon>
        <taxon>Pseudomonadota</taxon>
        <taxon>Alphaproteobacteria</taxon>
        <taxon>Rhodobacterales</taxon>
        <taxon>Paracoccaceae</taxon>
        <taxon>Fertoeibacter</taxon>
    </lineage>
</organism>
<dbReference type="PANTHER" id="PTHR43685">
    <property type="entry name" value="GLYCOSYLTRANSFERASE"/>
    <property type="match status" value="1"/>
</dbReference>
<sequence length="314" mass="33139">MPPDPRHVTILLCTLNGAAFLREQLASYLRQTHGNWSLWVSDDGSTDGTGDILAAFARDHGRANGGAHDIRLLRGPGRGGSAANFLSLLGHPDLPPGLVALSDQDDIWLPGKLARALRCIPAGAAEPVIYSAQSFYIDGAGRRIGGSRPPPGAPVFATAMLQNVLAGHSMVLNAQALALVRAAGQPPVPFHDWWLTLLVTAAGGRAVLDRRRVLLYRQHGGNVMGAPGGLRAGLRRASLVLAQDYGTWVAANARALQAAAPLLPAPQRATVAAFLAAPRRAGPGRIALLRRLGLRRQGWRATAVVYLAALLGRV</sequence>
<evidence type="ECO:0000313" key="6">
    <source>
        <dbReference type="Proteomes" id="UP000484076"/>
    </source>
</evidence>
<evidence type="ECO:0000259" key="4">
    <source>
        <dbReference type="Pfam" id="PF00535"/>
    </source>
</evidence>
<dbReference type="InterPro" id="IPR050834">
    <property type="entry name" value="Glycosyltransf_2"/>
</dbReference>
<dbReference type="RefSeq" id="WP_174540005.1">
    <property type="nucleotide sequence ID" value="NZ_WHUT02000016.1"/>
</dbReference>
<keyword evidence="3" id="KW-0808">Transferase</keyword>
<evidence type="ECO:0000256" key="2">
    <source>
        <dbReference type="ARBA" id="ARBA00022676"/>
    </source>
</evidence>
<evidence type="ECO:0000256" key="3">
    <source>
        <dbReference type="ARBA" id="ARBA00022679"/>
    </source>
</evidence>
<comment type="caution">
    <text evidence="5">The sequence shown here is derived from an EMBL/GenBank/DDBJ whole genome shotgun (WGS) entry which is preliminary data.</text>
</comment>
<dbReference type="SUPFAM" id="SSF53448">
    <property type="entry name" value="Nucleotide-diphospho-sugar transferases"/>
    <property type="match status" value="1"/>
</dbReference>
<name>A0A8X8H0E9_9RHOB</name>
<dbReference type="EMBL" id="WHUT02000016">
    <property type="protein sequence ID" value="NUB46527.1"/>
    <property type="molecule type" value="Genomic_DNA"/>
</dbReference>
<reference evidence="5" key="1">
    <citation type="submission" date="2020-05" db="EMBL/GenBank/DDBJ databases">
        <title>Fertoebacter nigrum gen. nov., sp. nov., a new member of the family Rhodobacteraceae.</title>
        <authorList>
            <person name="Szuroczki S."/>
            <person name="Abbaszade G."/>
            <person name="Buni D."/>
            <person name="Schumann P."/>
            <person name="Toth E."/>
        </authorList>
    </citation>
    <scope>NUCLEOTIDE SEQUENCE</scope>
    <source>
        <strain evidence="5">RG-N-1a</strain>
    </source>
</reference>